<evidence type="ECO:0000256" key="1">
    <source>
        <dbReference type="SAM" id="MobiDB-lite"/>
    </source>
</evidence>
<name>A0A9P6AEU9_9AGAM</name>
<comment type="caution">
    <text evidence="2">The sequence shown here is derived from an EMBL/GenBank/DDBJ whole genome shotgun (WGS) entry which is preliminary data.</text>
</comment>
<protein>
    <submittedName>
        <fullName evidence="2">Uncharacterized protein</fullName>
    </submittedName>
</protein>
<proteinExistence type="predicted"/>
<dbReference type="Proteomes" id="UP000886523">
    <property type="component" value="Unassembled WGS sequence"/>
</dbReference>
<accession>A0A9P6AEU9</accession>
<gene>
    <name evidence="2" type="ORF">BS47DRAFT_1368690</name>
</gene>
<feature type="compositionally biased region" description="Basic and acidic residues" evidence="1">
    <location>
        <begin position="180"/>
        <end position="204"/>
    </location>
</feature>
<dbReference type="EMBL" id="MU129212">
    <property type="protein sequence ID" value="KAF9504582.1"/>
    <property type="molecule type" value="Genomic_DNA"/>
</dbReference>
<sequence>MVLVATALERFWDPAIAALSCVLTYRQAYKGKTSRRPHPPLRVWSKVMASSQAPNETRERMRPTAQVLNGNMRTKTTRKQPKRSRAKRNAPNKTTQAKRNTTQRCCAPMEWPHEPHTRCGGTIANETQKRDAGRKAQDPRRTTYPLRGCVVIVRSSSELTTKPPRNATYERNPPKPQPNEARHQQSTRRDHDARPQETQTEPHTRRSGVWFLPSVKTHPTSTQTSPQYAQPPKPGVPAPNTTTKYRVPHTPRRCVVITCTLSQRENPPHKKGRAQHPTPIPRPKLTPERST</sequence>
<reference evidence="2" key="1">
    <citation type="journal article" date="2020" name="Nat. Commun.">
        <title>Large-scale genome sequencing of mycorrhizal fungi provides insights into the early evolution of symbiotic traits.</title>
        <authorList>
            <person name="Miyauchi S."/>
            <person name="Kiss E."/>
            <person name="Kuo A."/>
            <person name="Drula E."/>
            <person name="Kohler A."/>
            <person name="Sanchez-Garcia M."/>
            <person name="Morin E."/>
            <person name="Andreopoulos B."/>
            <person name="Barry K.W."/>
            <person name="Bonito G."/>
            <person name="Buee M."/>
            <person name="Carver A."/>
            <person name="Chen C."/>
            <person name="Cichocki N."/>
            <person name="Clum A."/>
            <person name="Culley D."/>
            <person name="Crous P.W."/>
            <person name="Fauchery L."/>
            <person name="Girlanda M."/>
            <person name="Hayes R.D."/>
            <person name="Keri Z."/>
            <person name="LaButti K."/>
            <person name="Lipzen A."/>
            <person name="Lombard V."/>
            <person name="Magnuson J."/>
            <person name="Maillard F."/>
            <person name="Murat C."/>
            <person name="Nolan M."/>
            <person name="Ohm R.A."/>
            <person name="Pangilinan J."/>
            <person name="Pereira M.F."/>
            <person name="Perotto S."/>
            <person name="Peter M."/>
            <person name="Pfister S."/>
            <person name="Riley R."/>
            <person name="Sitrit Y."/>
            <person name="Stielow J.B."/>
            <person name="Szollosi G."/>
            <person name="Zifcakova L."/>
            <person name="Stursova M."/>
            <person name="Spatafora J.W."/>
            <person name="Tedersoo L."/>
            <person name="Vaario L.M."/>
            <person name="Yamada A."/>
            <person name="Yan M."/>
            <person name="Wang P."/>
            <person name="Xu J."/>
            <person name="Bruns T."/>
            <person name="Baldrian P."/>
            <person name="Vilgalys R."/>
            <person name="Dunand C."/>
            <person name="Henrissat B."/>
            <person name="Grigoriev I.V."/>
            <person name="Hibbett D."/>
            <person name="Nagy L.G."/>
            <person name="Martin F.M."/>
        </authorList>
    </citation>
    <scope>NUCLEOTIDE SEQUENCE</scope>
    <source>
        <strain evidence="2">UP504</strain>
    </source>
</reference>
<evidence type="ECO:0000313" key="3">
    <source>
        <dbReference type="Proteomes" id="UP000886523"/>
    </source>
</evidence>
<feature type="compositionally biased region" description="Polar residues" evidence="1">
    <location>
        <begin position="91"/>
        <end position="104"/>
    </location>
</feature>
<keyword evidence="3" id="KW-1185">Reference proteome</keyword>
<feature type="region of interest" description="Disordered" evidence="1">
    <location>
        <begin position="48"/>
        <end position="291"/>
    </location>
</feature>
<feature type="compositionally biased region" description="Basic residues" evidence="1">
    <location>
        <begin position="75"/>
        <end position="90"/>
    </location>
</feature>
<feature type="compositionally biased region" description="Polar residues" evidence="1">
    <location>
        <begin position="217"/>
        <end position="228"/>
    </location>
</feature>
<organism evidence="2 3">
    <name type="scientific">Hydnum rufescens UP504</name>
    <dbReference type="NCBI Taxonomy" id="1448309"/>
    <lineage>
        <taxon>Eukaryota</taxon>
        <taxon>Fungi</taxon>
        <taxon>Dikarya</taxon>
        <taxon>Basidiomycota</taxon>
        <taxon>Agaricomycotina</taxon>
        <taxon>Agaricomycetes</taxon>
        <taxon>Cantharellales</taxon>
        <taxon>Hydnaceae</taxon>
        <taxon>Hydnum</taxon>
    </lineage>
</organism>
<evidence type="ECO:0000313" key="2">
    <source>
        <dbReference type="EMBL" id="KAF9504582.1"/>
    </source>
</evidence>
<feature type="compositionally biased region" description="Basic and acidic residues" evidence="1">
    <location>
        <begin position="127"/>
        <end position="141"/>
    </location>
</feature>
<dbReference type="AlphaFoldDB" id="A0A9P6AEU9"/>